<dbReference type="SUPFAM" id="SSF57184">
    <property type="entry name" value="Growth factor receptor domain"/>
    <property type="match status" value="1"/>
</dbReference>
<feature type="transmembrane region" description="Helical" evidence="1">
    <location>
        <begin position="281"/>
        <end position="300"/>
    </location>
</feature>
<name>A0A6C0BY00_9ZZZZ</name>
<dbReference type="PANTHER" id="PTHR46104">
    <property type="entry name" value="GENE 9195-RELATED-RELATED"/>
    <property type="match status" value="1"/>
</dbReference>
<dbReference type="EMBL" id="MN739286">
    <property type="protein sequence ID" value="QHS97096.1"/>
    <property type="molecule type" value="Genomic_DNA"/>
</dbReference>
<keyword evidence="1" id="KW-0812">Transmembrane</keyword>
<organism evidence="2">
    <name type="scientific">viral metagenome</name>
    <dbReference type="NCBI Taxonomy" id="1070528"/>
    <lineage>
        <taxon>unclassified sequences</taxon>
        <taxon>metagenomes</taxon>
        <taxon>organismal metagenomes</taxon>
    </lineage>
</organism>
<dbReference type="PANTHER" id="PTHR46104:SF1">
    <property type="entry name" value="GENE 9195-RELATED"/>
    <property type="match status" value="1"/>
</dbReference>
<dbReference type="Gene3D" id="2.10.50.10">
    <property type="entry name" value="Tumor Necrosis Factor Receptor, subunit A, domain 2"/>
    <property type="match status" value="2"/>
</dbReference>
<proteinExistence type="predicted"/>
<dbReference type="AlphaFoldDB" id="A0A6C0BY00"/>
<reference evidence="2" key="1">
    <citation type="journal article" date="2020" name="Nature">
        <title>Giant virus diversity and host interactions through global metagenomics.</title>
        <authorList>
            <person name="Schulz F."/>
            <person name="Roux S."/>
            <person name="Paez-Espino D."/>
            <person name="Jungbluth S."/>
            <person name="Walsh D.A."/>
            <person name="Denef V.J."/>
            <person name="McMahon K.D."/>
            <person name="Konstantinidis K.T."/>
            <person name="Eloe-Fadrosh E.A."/>
            <person name="Kyrpides N.C."/>
            <person name="Woyke T."/>
        </authorList>
    </citation>
    <scope>NUCLEOTIDE SEQUENCE</scope>
    <source>
        <strain evidence="2">GVMAG-M-3300020166-5</strain>
    </source>
</reference>
<evidence type="ECO:0008006" key="3">
    <source>
        <dbReference type="Google" id="ProtNLM"/>
    </source>
</evidence>
<keyword evidence="1" id="KW-0472">Membrane</keyword>
<accession>A0A6C0BY00</accession>
<dbReference type="InterPro" id="IPR009030">
    <property type="entry name" value="Growth_fac_rcpt_cys_sf"/>
</dbReference>
<dbReference type="SMART" id="SM01411">
    <property type="entry name" value="Ephrin_rec_like"/>
    <property type="match status" value="3"/>
</dbReference>
<sequence length="329" mass="35264">MSKVYAFYFTFCILSGGVDAGTRRRRRNLYNDRPCSSGEHAILSASKKLVVSCEPCKANTYRVDVKHSLEECLVCEAGRYSSSDFTRCLGDICAKGTYGSLGSDKCSVCPAGKYSITGQFTCNECESGRHNNHPGSSDCLGDKCPSGKYGLLGQKSSSSCLACDCLSCDAGKWSVDGAGSCSNCIDGKYSSGDSAECSSHESCPSGSYYTNTPSSTSSDISCSKCIYASDVYTAAYLFSIIVSITYIIVFLFNPKTYCCVIVFAIVSGIFALSLFRCNSKPGDQLAIIAIVIDTIFLIHLKEIISVKAFTKKPAESNVCTMRAEEVGVV</sequence>
<evidence type="ECO:0000256" key="1">
    <source>
        <dbReference type="SAM" id="Phobius"/>
    </source>
</evidence>
<feature type="transmembrane region" description="Helical" evidence="1">
    <location>
        <begin position="231"/>
        <end position="252"/>
    </location>
</feature>
<evidence type="ECO:0000313" key="2">
    <source>
        <dbReference type="EMBL" id="QHS97096.1"/>
    </source>
</evidence>
<feature type="transmembrane region" description="Helical" evidence="1">
    <location>
        <begin position="257"/>
        <end position="275"/>
    </location>
</feature>
<protein>
    <recommendedName>
        <fullName evidence="3">Tyrosine-protein kinase ephrin type A/B receptor-like domain-containing protein</fullName>
    </recommendedName>
</protein>
<keyword evidence="1" id="KW-1133">Transmembrane helix</keyword>